<reference evidence="1" key="1">
    <citation type="journal article" date="2023" name="IScience">
        <title>Live-bearing cockroach genome reveals convergent evolutionary mechanisms linked to viviparity in insects and beyond.</title>
        <authorList>
            <person name="Fouks B."/>
            <person name="Harrison M.C."/>
            <person name="Mikhailova A.A."/>
            <person name="Marchal E."/>
            <person name="English S."/>
            <person name="Carruthers M."/>
            <person name="Jennings E.C."/>
            <person name="Chiamaka E.L."/>
            <person name="Frigard R.A."/>
            <person name="Pippel M."/>
            <person name="Attardo G.M."/>
            <person name="Benoit J.B."/>
            <person name="Bornberg-Bauer E."/>
            <person name="Tobe S.S."/>
        </authorList>
    </citation>
    <scope>NUCLEOTIDE SEQUENCE</scope>
    <source>
        <strain evidence="1">Stay&amp;Tobe</strain>
    </source>
</reference>
<keyword evidence="2" id="KW-1185">Reference proteome</keyword>
<dbReference type="AlphaFoldDB" id="A0AAD8ELS1"/>
<sequence>GILSHESTYISGQVSIRSLINNKMSRDSGLQGYTESQVQNYYNVEKFTENLT</sequence>
<gene>
    <name evidence="1" type="ORF">L9F63_014121</name>
</gene>
<reference evidence="1" key="2">
    <citation type="submission" date="2023-05" db="EMBL/GenBank/DDBJ databases">
        <authorList>
            <person name="Fouks B."/>
        </authorList>
    </citation>
    <scope>NUCLEOTIDE SEQUENCE</scope>
    <source>
        <strain evidence="1">Stay&amp;Tobe</strain>
        <tissue evidence="1">Testes</tissue>
    </source>
</reference>
<organism evidence="1 2">
    <name type="scientific">Diploptera punctata</name>
    <name type="common">Pacific beetle cockroach</name>
    <dbReference type="NCBI Taxonomy" id="6984"/>
    <lineage>
        <taxon>Eukaryota</taxon>
        <taxon>Metazoa</taxon>
        <taxon>Ecdysozoa</taxon>
        <taxon>Arthropoda</taxon>
        <taxon>Hexapoda</taxon>
        <taxon>Insecta</taxon>
        <taxon>Pterygota</taxon>
        <taxon>Neoptera</taxon>
        <taxon>Polyneoptera</taxon>
        <taxon>Dictyoptera</taxon>
        <taxon>Blattodea</taxon>
        <taxon>Blaberoidea</taxon>
        <taxon>Blaberidae</taxon>
        <taxon>Diplopterinae</taxon>
        <taxon>Diploptera</taxon>
    </lineage>
</organism>
<name>A0AAD8ELS1_DIPPU</name>
<dbReference type="Proteomes" id="UP001233999">
    <property type="component" value="Unassembled WGS sequence"/>
</dbReference>
<dbReference type="EMBL" id="JASPKZ010003044">
    <property type="protein sequence ID" value="KAJ9594509.1"/>
    <property type="molecule type" value="Genomic_DNA"/>
</dbReference>
<feature type="non-terminal residue" evidence="1">
    <location>
        <position position="1"/>
    </location>
</feature>
<protein>
    <submittedName>
        <fullName evidence="1">Uncharacterized protein</fullName>
    </submittedName>
</protein>
<comment type="caution">
    <text evidence="1">The sequence shown here is derived from an EMBL/GenBank/DDBJ whole genome shotgun (WGS) entry which is preliminary data.</text>
</comment>
<evidence type="ECO:0000313" key="2">
    <source>
        <dbReference type="Proteomes" id="UP001233999"/>
    </source>
</evidence>
<feature type="non-terminal residue" evidence="1">
    <location>
        <position position="52"/>
    </location>
</feature>
<proteinExistence type="predicted"/>
<evidence type="ECO:0000313" key="1">
    <source>
        <dbReference type="EMBL" id="KAJ9594509.1"/>
    </source>
</evidence>
<accession>A0AAD8ELS1</accession>